<organism evidence="1 2">
    <name type="scientific">Pistacia atlantica</name>
    <dbReference type="NCBI Taxonomy" id="434234"/>
    <lineage>
        <taxon>Eukaryota</taxon>
        <taxon>Viridiplantae</taxon>
        <taxon>Streptophyta</taxon>
        <taxon>Embryophyta</taxon>
        <taxon>Tracheophyta</taxon>
        <taxon>Spermatophyta</taxon>
        <taxon>Magnoliopsida</taxon>
        <taxon>eudicotyledons</taxon>
        <taxon>Gunneridae</taxon>
        <taxon>Pentapetalae</taxon>
        <taxon>rosids</taxon>
        <taxon>malvids</taxon>
        <taxon>Sapindales</taxon>
        <taxon>Anacardiaceae</taxon>
        <taxon>Pistacia</taxon>
    </lineage>
</organism>
<gene>
    <name evidence="1" type="ORF">Patl1_29586</name>
</gene>
<protein>
    <submittedName>
        <fullName evidence="1">Uncharacterized protein</fullName>
    </submittedName>
</protein>
<keyword evidence="2" id="KW-1185">Reference proteome</keyword>
<evidence type="ECO:0000313" key="1">
    <source>
        <dbReference type="EMBL" id="KAJ0083289.1"/>
    </source>
</evidence>
<dbReference type="Proteomes" id="UP001164250">
    <property type="component" value="Chromosome 11"/>
</dbReference>
<comment type="caution">
    <text evidence="1">The sequence shown here is derived from an EMBL/GenBank/DDBJ whole genome shotgun (WGS) entry which is preliminary data.</text>
</comment>
<sequence>MVIGPLLQPTLNTSAAAILSLIKGAQTFPNATFGWVNVKNVATAHILAFEVPSASGRYCLVERVAHYSEVVKALSELYPTFHLPEKCADDKQYVPTYQVSKEKVKGLGLEFIPFEVSIKETVESLKEKAFVDF</sequence>
<reference evidence="2" key="1">
    <citation type="journal article" date="2023" name="G3 (Bethesda)">
        <title>Genome assembly and association tests identify interacting loci associated with vigor, precocity, and sex in interspecific pistachio rootstocks.</title>
        <authorList>
            <person name="Palmer W."/>
            <person name="Jacygrad E."/>
            <person name="Sagayaradj S."/>
            <person name="Cavanaugh K."/>
            <person name="Han R."/>
            <person name="Bertier L."/>
            <person name="Beede B."/>
            <person name="Kafkas S."/>
            <person name="Golino D."/>
            <person name="Preece J."/>
            <person name="Michelmore R."/>
        </authorList>
    </citation>
    <scope>NUCLEOTIDE SEQUENCE [LARGE SCALE GENOMIC DNA]</scope>
</reference>
<dbReference type="EMBL" id="CM047907">
    <property type="protein sequence ID" value="KAJ0083289.1"/>
    <property type="molecule type" value="Genomic_DNA"/>
</dbReference>
<accession>A0ACC1A7J6</accession>
<proteinExistence type="predicted"/>
<evidence type="ECO:0000313" key="2">
    <source>
        <dbReference type="Proteomes" id="UP001164250"/>
    </source>
</evidence>
<name>A0ACC1A7J6_9ROSI</name>